<sequence>MNESNSDKKTENTNVEAQAHDSDLKQINVELSHCIEASIEFMGKLPPPMVLQQYNTIHPNTSDRIISMVEREQEHKHKMREKLIDTQILDMKQKSNERQLEQIFGFSIGVISIISGSIIAICKSPLAGSFISSTGLICLAFIFLFVHKKQQKNNYQSELPNTNSADKI</sequence>
<name>A0ABR8CVR0_9NOST</name>
<dbReference type="Proteomes" id="UP000607281">
    <property type="component" value="Unassembled WGS sequence"/>
</dbReference>
<feature type="transmembrane region" description="Helical" evidence="2">
    <location>
        <begin position="103"/>
        <end position="121"/>
    </location>
</feature>
<reference evidence="3 4" key="1">
    <citation type="journal article" date="2020" name="ISME J.">
        <title>Comparative genomics reveals insights into cyanobacterial evolution and habitat adaptation.</title>
        <authorList>
            <person name="Chen M.Y."/>
            <person name="Teng W.K."/>
            <person name="Zhao L."/>
            <person name="Hu C.X."/>
            <person name="Zhou Y.K."/>
            <person name="Han B.P."/>
            <person name="Song L.R."/>
            <person name="Shu W.S."/>
        </authorList>
    </citation>
    <scope>NUCLEOTIDE SEQUENCE [LARGE SCALE GENOMIC DNA]</scope>
    <source>
        <strain evidence="3 4">FACHB-260</strain>
    </source>
</reference>
<keyword evidence="2" id="KW-0812">Transmembrane</keyword>
<feature type="transmembrane region" description="Helical" evidence="2">
    <location>
        <begin position="127"/>
        <end position="146"/>
    </location>
</feature>
<evidence type="ECO:0000313" key="3">
    <source>
        <dbReference type="EMBL" id="MBD2346317.1"/>
    </source>
</evidence>
<dbReference type="InterPro" id="IPR019284">
    <property type="entry name" value="RP532"/>
</dbReference>
<dbReference type="RefSeq" id="WP_190408736.1">
    <property type="nucleotide sequence ID" value="NZ_JACJRF010000041.1"/>
</dbReference>
<keyword evidence="2" id="KW-0472">Membrane</keyword>
<dbReference type="Pfam" id="PF10097">
    <property type="entry name" value="DUF2335"/>
    <property type="match status" value="1"/>
</dbReference>
<comment type="caution">
    <text evidence="3">The sequence shown here is derived from an EMBL/GenBank/DDBJ whole genome shotgun (WGS) entry which is preliminary data.</text>
</comment>
<dbReference type="EMBL" id="JACJRF010000041">
    <property type="protein sequence ID" value="MBD2346317.1"/>
    <property type="molecule type" value="Genomic_DNA"/>
</dbReference>
<evidence type="ECO:0000256" key="1">
    <source>
        <dbReference type="SAM" id="MobiDB-lite"/>
    </source>
</evidence>
<protein>
    <submittedName>
        <fullName evidence="3">DUF2335 domain-containing protein</fullName>
    </submittedName>
</protein>
<accession>A0ABR8CVR0</accession>
<proteinExistence type="predicted"/>
<feature type="compositionally biased region" description="Basic and acidic residues" evidence="1">
    <location>
        <begin position="1"/>
        <end position="11"/>
    </location>
</feature>
<gene>
    <name evidence="3" type="ORF">H6G18_19515</name>
</gene>
<keyword evidence="2" id="KW-1133">Transmembrane helix</keyword>
<evidence type="ECO:0000313" key="4">
    <source>
        <dbReference type="Proteomes" id="UP000607281"/>
    </source>
</evidence>
<feature type="region of interest" description="Disordered" evidence="1">
    <location>
        <begin position="1"/>
        <end position="21"/>
    </location>
</feature>
<evidence type="ECO:0000256" key="2">
    <source>
        <dbReference type="SAM" id="Phobius"/>
    </source>
</evidence>
<organism evidence="3 4">
    <name type="scientific">Anabaena subtropica FACHB-260</name>
    <dbReference type="NCBI Taxonomy" id="2692884"/>
    <lineage>
        <taxon>Bacteria</taxon>
        <taxon>Bacillati</taxon>
        <taxon>Cyanobacteriota</taxon>
        <taxon>Cyanophyceae</taxon>
        <taxon>Nostocales</taxon>
        <taxon>Nostocaceae</taxon>
        <taxon>Anabaena</taxon>
    </lineage>
</organism>
<keyword evidence="4" id="KW-1185">Reference proteome</keyword>